<keyword evidence="11" id="KW-1185">Reference proteome</keyword>
<dbReference type="Pfam" id="PF20730">
    <property type="entry name" value="YetF_N"/>
    <property type="match status" value="1"/>
</dbReference>
<comment type="subcellular location">
    <subcellularLocation>
        <location evidence="1">Cell membrane</location>
        <topology evidence="1">Multi-pass membrane protein</topology>
    </subcellularLocation>
</comment>
<evidence type="ECO:0000256" key="4">
    <source>
        <dbReference type="ARBA" id="ARBA00022692"/>
    </source>
</evidence>
<keyword evidence="6 7" id="KW-0472">Membrane</keyword>
<comment type="similarity">
    <text evidence="2">Belongs to the UPF0702 family.</text>
</comment>
<proteinExistence type="inferred from homology"/>
<dbReference type="EMBL" id="OU015430">
    <property type="protein sequence ID" value="CAG4977878.1"/>
    <property type="molecule type" value="Genomic_DNA"/>
</dbReference>
<gene>
    <name evidence="10" type="ORF">LYB30171_02513</name>
</gene>
<evidence type="ECO:0000259" key="9">
    <source>
        <dbReference type="Pfam" id="PF20730"/>
    </source>
</evidence>
<dbReference type="InterPro" id="IPR048454">
    <property type="entry name" value="YetF_N"/>
</dbReference>
<evidence type="ECO:0000256" key="6">
    <source>
        <dbReference type="ARBA" id="ARBA00023136"/>
    </source>
</evidence>
<feature type="domain" description="YetF-like N-terminal transmembrane" evidence="9">
    <location>
        <begin position="24"/>
        <end position="96"/>
    </location>
</feature>
<evidence type="ECO:0000256" key="2">
    <source>
        <dbReference type="ARBA" id="ARBA00006448"/>
    </source>
</evidence>
<evidence type="ECO:0000256" key="7">
    <source>
        <dbReference type="SAM" id="Phobius"/>
    </source>
</evidence>
<keyword evidence="5 7" id="KW-1133">Transmembrane helix</keyword>
<accession>A0ABM8UIH4</accession>
<dbReference type="InterPro" id="IPR023090">
    <property type="entry name" value="UPF0702_alpha/beta_dom_sf"/>
</dbReference>
<evidence type="ECO:0000256" key="1">
    <source>
        <dbReference type="ARBA" id="ARBA00004651"/>
    </source>
</evidence>
<feature type="transmembrane region" description="Helical" evidence="7">
    <location>
        <begin position="26"/>
        <end position="45"/>
    </location>
</feature>
<evidence type="ECO:0000313" key="11">
    <source>
        <dbReference type="Proteomes" id="UP000680116"/>
    </source>
</evidence>
<evidence type="ECO:0000256" key="3">
    <source>
        <dbReference type="ARBA" id="ARBA00022475"/>
    </source>
</evidence>
<evidence type="ECO:0000313" key="10">
    <source>
        <dbReference type="EMBL" id="CAG4977878.1"/>
    </source>
</evidence>
<keyword evidence="3" id="KW-1003">Cell membrane</keyword>
<keyword evidence="4 7" id="KW-0812">Transmembrane</keyword>
<protein>
    <recommendedName>
        <fullName evidence="12">DUF421 domain-containing protein</fullName>
    </recommendedName>
</protein>
<evidence type="ECO:0000256" key="5">
    <source>
        <dbReference type="ARBA" id="ARBA00022989"/>
    </source>
</evidence>
<name>A0ABM8UIH4_9GAMM</name>
<dbReference type="InterPro" id="IPR007353">
    <property type="entry name" value="DUF421"/>
</dbReference>
<sequence>METDIRVFDWDRLLLGLPPKLYMLEIAFKIVVIFAILMLVMRLMGKRGQRDLSPMQQMLLIALGSAAGDALLYPSVPLAYAALILVGVTLVTIALETLAEHSRHVRDYMESRPRVLVRDGQVDFDALKKERTTRRELYAELRMKGARSLSQVHCAVLEVTGDISVFLDDSCEPDDEDLLAYVLDPDNHTVPQREGGTR</sequence>
<evidence type="ECO:0008006" key="12">
    <source>
        <dbReference type="Google" id="ProtNLM"/>
    </source>
</evidence>
<evidence type="ECO:0000259" key="8">
    <source>
        <dbReference type="Pfam" id="PF04239"/>
    </source>
</evidence>
<dbReference type="PANTHER" id="PTHR34582">
    <property type="entry name" value="UPF0702 TRANSMEMBRANE PROTEIN YCAP"/>
    <property type="match status" value="1"/>
</dbReference>
<dbReference type="RefSeq" id="WP_215218987.1">
    <property type="nucleotide sequence ID" value="NZ_OU015430.1"/>
</dbReference>
<dbReference type="Pfam" id="PF04239">
    <property type="entry name" value="DUF421"/>
    <property type="match status" value="1"/>
</dbReference>
<dbReference type="Proteomes" id="UP000680116">
    <property type="component" value="Chromosome"/>
</dbReference>
<dbReference type="Gene3D" id="3.30.240.20">
    <property type="entry name" value="bsu07140 like domains"/>
    <property type="match status" value="1"/>
</dbReference>
<reference evidence="10 11" key="1">
    <citation type="submission" date="2021-04" db="EMBL/GenBank/DDBJ databases">
        <authorList>
            <person name="Rodrigo-Torres L."/>
            <person name="Arahal R. D."/>
            <person name="Lucena T."/>
        </authorList>
    </citation>
    <scope>NUCLEOTIDE SEQUENCE [LARGE SCALE GENOMIC DNA]</scope>
    <source>
        <strain evidence="10 11">CECT 30171</strain>
    </source>
</reference>
<feature type="domain" description="YetF C-terminal" evidence="8">
    <location>
        <begin position="101"/>
        <end position="170"/>
    </location>
</feature>
<feature type="transmembrane region" description="Helical" evidence="7">
    <location>
        <begin position="79"/>
        <end position="99"/>
    </location>
</feature>
<dbReference type="PANTHER" id="PTHR34582:SF6">
    <property type="entry name" value="UPF0702 TRANSMEMBRANE PROTEIN YCAP"/>
    <property type="match status" value="1"/>
</dbReference>
<organism evidence="10 11">
    <name type="scientific">Novilysobacter luteus</name>
    <dbReference type="NCBI Taxonomy" id="2822368"/>
    <lineage>
        <taxon>Bacteria</taxon>
        <taxon>Pseudomonadati</taxon>
        <taxon>Pseudomonadota</taxon>
        <taxon>Gammaproteobacteria</taxon>
        <taxon>Lysobacterales</taxon>
        <taxon>Lysobacteraceae</taxon>
        <taxon>Novilysobacter</taxon>
    </lineage>
</organism>